<organism evidence="1 2">
    <name type="scientific">Hymenobacter luteus</name>
    <dbReference type="NCBI Taxonomy" id="1411122"/>
    <lineage>
        <taxon>Bacteria</taxon>
        <taxon>Pseudomonadati</taxon>
        <taxon>Bacteroidota</taxon>
        <taxon>Cytophagia</taxon>
        <taxon>Cytophagales</taxon>
        <taxon>Hymenobacteraceae</taxon>
        <taxon>Hymenobacter</taxon>
    </lineage>
</organism>
<name>A0A7W9T4L2_9BACT</name>
<protein>
    <submittedName>
        <fullName evidence="1">Uncharacterized protein</fullName>
    </submittedName>
</protein>
<evidence type="ECO:0000313" key="2">
    <source>
        <dbReference type="Proteomes" id="UP000532746"/>
    </source>
</evidence>
<reference evidence="1 2" key="1">
    <citation type="submission" date="2020-08" db="EMBL/GenBank/DDBJ databases">
        <title>Genomic Encyclopedia of Type Strains, Phase IV (KMG-IV): sequencing the most valuable type-strain genomes for metagenomic binning, comparative biology and taxonomic classification.</title>
        <authorList>
            <person name="Goeker M."/>
        </authorList>
    </citation>
    <scope>NUCLEOTIDE SEQUENCE [LARGE SCALE GENOMIC DNA]</scope>
    <source>
        <strain evidence="1 2">DSM 26718</strain>
    </source>
</reference>
<gene>
    <name evidence="1" type="ORF">HNQ93_003522</name>
</gene>
<proteinExistence type="predicted"/>
<comment type="caution">
    <text evidence="1">The sequence shown here is derived from an EMBL/GenBank/DDBJ whole genome shotgun (WGS) entry which is preliminary data.</text>
</comment>
<sequence length="45" mass="5024">MRFAYSVPDLGVADKKASGTDEIIVFLNSVPLQYRSRPDVFSAFD</sequence>
<dbReference type="AlphaFoldDB" id="A0A7W9T4L2"/>
<keyword evidence="2" id="KW-1185">Reference proteome</keyword>
<dbReference type="EMBL" id="JACHGG010000005">
    <property type="protein sequence ID" value="MBB6060648.1"/>
    <property type="molecule type" value="Genomic_DNA"/>
</dbReference>
<evidence type="ECO:0000313" key="1">
    <source>
        <dbReference type="EMBL" id="MBB6060648.1"/>
    </source>
</evidence>
<dbReference type="Proteomes" id="UP000532746">
    <property type="component" value="Unassembled WGS sequence"/>
</dbReference>
<dbReference type="RefSeq" id="WP_183404712.1">
    <property type="nucleotide sequence ID" value="NZ_JACHGG010000005.1"/>
</dbReference>
<accession>A0A7W9T4L2</accession>